<accession>A0A328THC4</accession>
<gene>
    <name evidence="1" type="ORF">ACZ87_03286</name>
</gene>
<dbReference type="Proteomes" id="UP000244334">
    <property type="component" value="Unassembled WGS sequence"/>
</dbReference>
<keyword evidence="2" id="KW-1185">Reference proteome</keyword>
<organism evidence="1 2">
    <name type="scientific">Candidatus Erwinia dacicola</name>
    <dbReference type="NCBI Taxonomy" id="252393"/>
    <lineage>
        <taxon>Bacteria</taxon>
        <taxon>Pseudomonadati</taxon>
        <taxon>Pseudomonadota</taxon>
        <taxon>Gammaproteobacteria</taxon>
        <taxon>Enterobacterales</taxon>
        <taxon>Erwiniaceae</taxon>
        <taxon>Erwinia</taxon>
    </lineage>
</organism>
<comment type="caution">
    <text evidence="1">The sequence shown here is derived from an EMBL/GenBank/DDBJ whole genome shotgun (WGS) entry which is preliminary data.</text>
</comment>
<evidence type="ECO:0000313" key="1">
    <source>
        <dbReference type="EMBL" id="RAP69919.1"/>
    </source>
</evidence>
<name>A0A328THC4_9GAMM</name>
<sequence>MHKTANVLVARPKSVQQPKVKSELGEIWLSGGDSANKTFDGVLAKYSDKYPAAMKKKTDERSRRTARLLRFSGCVLGFN</sequence>
<dbReference type="AlphaFoldDB" id="A0A328THC4"/>
<proteinExistence type="predicted"/>
<dbReference type="EMBL" id="LJAM02000529">
    <property type="protein sequence ID" value="RAP69919.1"/>
    <property type="molecule type" value="Genomic_DNA"/>
</dbReference>
<reference evidence="1" key="1">
    <citation type="submission" date="2018-04" db="EMBL/GenBank/DDBJ databases">
        <title>Genomes of the Obligate Erwinia dacicola and Facultative Enterobacter sp. OLF Endosymbionts of the Olive Fruit fly, Bactrocera oleae.</title>
        <authorList>
            <person name="Estes A.M."/>
            <person name="Hearn D.J."/>
            <person name="Agarwal S."/>
            <person name="Pierson E.A."/>
            <person name="Dunning-Hotopp J.C."/>
        </authorList>
    </citation>
    <scope>NUCLEOTIDE SEQUENCE [LARGE SCALE GENOMIC DNA]</scope>
    <source>
        <strain evidence="1">Oroville</strain>
    </source>
</reference>
<evidence type="ECO:0000313" key="2">
    <source>
        <dbReference type="Proteomes" id="UP000244334"/>
    </source>
</evidence>
<protein>
    <submittedName>
        <fullName evidence="1">Transposase mutator type</fullName>
    </submittedName>
</protein>